<evidence type="ECO:0000259" key="7">
    <source>
        <dbReference type="PROSITE" id="PS50850"/>
    </source>
</evidence>
<feature type="transmembrane region" description="Helical" evidence="6">
    <location>
        <begin position="253"/>
        <end position="271"/>
    </location>
</feature>
<dbReference type="PANTHER" id="PTHR43702:SF3">
    <property type="entry name" value="PROTEIN TSGA"/>
    <property type="match status" value="1"/>
</dbReference>
<evidence type="ECO:0000256" key="3">
    <source>
        <dbReference type="ARBA" id="ARBA00022692"/>
    </source>
</evidence>
<evidence type="ECO:0000256" key="4">
    <source>
        <dbReference type="ARBA" id="ARBA00022989"/>
    </source>
</evidence>
<dbReference type="SUPFAM" id="SSF103473">
    <property type="entry name" value="MFS general substrate transporter"/>
    <property type="match status" value="1"/>
</dbReference>
<evidence type="ECO:0000256" key="2">
    <source>
        <dbReference type="ARBA" id="ARBA00022475"/>
    </source>
</evidence>
<keyword evidence="5 6" id="KW-0472">Membrane</keyword>
<feature type="transmembrane region" description="Helical" evidence="6">
    <location>
        <begin position="278"/>
        <end position="295"/>
    </location>
</feature>
<dbReference type="AlphaFoldDB" id="A0A1M4WIS5"/>
<feature type="transmembrane region" description="Helical" evidence="6">
    <location>
        <begin position="301"/>
        <end position="323"/>
    </location>
</feature>
<protein>
    <submittedName>
        <fullName evidence="8">Fucose permease</fullName>
    </submittedName>
</protein>
<evidence type="ECO:0000313" key="8">
    <source>
        <dbReference type="EMBL" id="SHE81105.1"/>
    </source>
</evidence>
<dbReference type="Pfam" id="PF07690">
    <property type="entry name" value="MFS_1"/>
    <property type="match status" value="1"/>
</dbReference>
<dbReference type="RefSeq" id="WP_073349393.1">
    <property type="nucleotide sequence ID" value="NZ_FQVD01000006.1"/>
</dbReference>
<feature type="transmembrane region" description="Helical" evidence="6">
    <location>
        <begin position="163"/>
        <end position="184"/>
    </location>
</feature>
<evidence type="ECO:0000256" key="5">
    <source>
        <dbReference type="ARBA" id="ARBA00023136"/>
    </source>
</evidence>
<dbReference type="Proteomes" id="UP000184436">
    <property type="component" value="Unassembled WGS sequence"/>
</dbReference>
<keyword evidence="3 6" id="KW-0812">Transmembrane</keyword>
<keyword evidence="4 6" id="KW-1133">Transmembrane helix</keyword>
<dbReference type="EMBL" id="FQVD01000006">
    <property type="protein sequence ID" value="SHE81105.1"/>
    <property type="molecule type" value="Genomic_DNA"/>
</dbReference>
<feature type="transmembrane region" description="Helical" evidence="6">
    <location>
        <begin position="335"/>
        <end position="356"/>
    </location>
</feature>
<reference evidence="8 9" key="1">
    <citation type="submission" date="2016-11" db="EMBL/GenBank/DDBJ databases">
        <authorList>
            <person name="Jaros S."/>
            <person name="Januszkiewicz K."/>
            <person name="Wedrychowicz H."/>
        </authorList>
    </citation>
    <scope>NUCLEOTIDE SEQUENCE [LARGE SCALE GENOMIC DNA]</scope>
    <source>
        <strain evidence="8 9">DSM 26883</strain>
    </source>
</reference>
<dbReference type="OrthoDB" id="3225787at2"/>
<dbReference type="InterPro" id="IPR036259">
    <property type="entry name" value="MFS_trans_sf"/>
</dbReference>
<gene>
    <name evidence="8" type="ORF">SAMN05444349_106117</name>
</gene>
<feature type="domain" description="Major facilitator superfamily (MFS) profile" evidence="7">
    <location>
        <begin position="1"/>
        <end position="389"/>
    </location>
</feature>
<keyword evidence="2" id="KW-1003">Cell membrane</keyword>
<dbReference type="PROSITE" id="PS50850">
    <property type="entry name" value="MFS"/>
    <property type="match status" value="1"/>
</dbReference>
<keyword evidence="9" id="KW-1185">Reference proteome</keyword>
<dbReference type="InterPro" id="IPR020846">
    <property type="entry name" value="MFS_dom"/>
</dbReference>
<comment type="subcellular location">
    <subcellularLocation>
        <location evidence="1">Cell inner membrane</location>
        <topology evidence="1">Multi-pass membrane protein</topology>
    </subcellularLocation>
</comment>
<name>A0A1M4WIS5_9BACE</name>
<dbReference type="InterPro" id="IPR050375">
    <property type="entry name" value="MFS_TsgA-like"/>
</dbReference>
<feature type="transmembrane region" description="Helical" evidence="6">
    <location>
        <begin position="212"/>
        <end position="233"/>
    </location>
</feature>
<dbReference type="Gene3D" id="1.20.1250.20">
    <property type="entry name" value="MFS general substrate transporter like domains"/>
    <property type="match status" value="2"/>
</dbReference>
<accession>A0A1M4WIS5</accession>
<evidence type="ECO:0000256" key="1">
    <source>
        <dbReference type="ARBA" id="ARBA00004429"/>
    </source>
</evidence>
<dbReference type="InterPro" id="IPR011701">
    <property type="entry name" value="MFS"/>
</dbReference>
<feature type="transmembrane region" description="Helical" evidence="6">
    <location>
        <begin position="362"/>
        <end position="383"/>
    </location>
</feature>
<evidence type="ECO:0000313" key="9">
    <source>
        <dbReference type="Proteomes" id="UP000184436"/>
    </source>
</evidence>
<dbReference type="STRING" id="871325.SAMN05444349_106117"/>
<sequence>MKTQNSTLATLPILFGFFVMGFCDIVGISSDYVQRTFGWSPAMTGFVPSLVFIWFLFLGIPIGNHMNKWGRKNTVLLSMAITVIGMLLPLISYSSVTCMIAYALLGIGNAILQVSLNPLLSNVITNQHLLTSSLTAGQVIKAVSSLVGPEIVLFAVAHFGDDKWYYCFPILGCITLLSAIWLMATPIKREDSATTQLLPISDTFFLLKDKKILLLFLGIFFIVGVDVATNFISSKLMAERFNWTTEQVKFAPQVYFLTRTIGALLGVFFLARIAEMKYFRVNIIACLCSLLILAFVENDITNLICIGAVGFFASSVFSIIYSMALQARPEKANQISGLMITAIAGGGVVTPIIGIAIGKVGIIGGVCVTLVCVLYLTYCAFGIKTGKLN</sequence>
<evidence type="ECO:0000256" key="6">
    <source>
        <dbReference type="SAM" id="Phobius"/>
    </source>
</evidence>
<feature type="transmembrane region" description="Helical" evidence="6">
    <location>
        <begin position="74"/>
        <end position="93"/>
    </location>
</feature>
<dbReference type="PANTHER" id="PTHR43702">
    <property type="entry name" value="L-FUCOSE-PROTON SYMPORTER"/>
    <property type="match status" value="1"/>
</dbReference>
<feature type="transmembrane region" description="Helical" evidence="6">
    <location>
        <begin position="39"/>
        <end position="62"/>
    </location>
</feature>
<dbReference type="GO" id="GO:0022857">
    <property type="term" value="F:transmembrane transporter activity"/>
    <property type="evidence" value="ECO:0007669"/>
    <property type="project" value="InterPro"/>
</dbReference>
<dbReference type="GO" id="GO:0005886">
    <property type="term" value="C:plasma membrane"/>
    <property type="evidence" value="ECO:0007669"/>
    <property type="project" value="UniProtKB-SubCell"/>
</dbReference>
<organism evidence="8 9">
    <name type="scientific">Bacteroides faecichinchillae</name>
    <dbReference type="NCBI Taxonomy" id="871325"/>
    <lineage>
        <taxon>Bacteria</taxon>
        <taxon>Pseudomonadati</taxon>
        <taxon>Bacteroidota</taxon>
        <taxon>Bacteroidia</taxon>
        <taxon>Bacteroidales</taxon>
        <taxon>Bacteroidaceae</taxon>
        <taxon>Bacteroides</taxon>
    </lineage>
</organism>
<proteinExistence type="predicted"/>